<protein>
    <recommendedName>
        <fullName evidence="6">Stress-associated endoplasmic reticulum protein</fullName>
    </recommendedName>
</protein>
<dbReference type="InterPro" id="IPR010580">
    <property type="entry name" value="ER_stress-assoc"/>
</dbReference>
<dbReference type="AlphaFoldDB" id="A0A166S1S9"/>
<reference evidence="8 9" key="1">
    <citation type="journal article" date="2016" name="Mol. Biol. Evol.">
        <title>Comparative Genomics of Early-Diverging Mushroom-Forming Fungi Provides Insights into the Origins of Lignocellulose Decay Capabilities.</title>
        <authorList>
            <person name="Nagy L.G."/>
            <person name="Riley R."/>
            <person name="Tritt A."/>
            <person name="Adam C."/>
            <person name="Daum C."/>
            <person name="Floudas D."/>
            <person name="Sun H."/>
            <person name="Yadav J.S."/>
            <person name="Pangilinan J."/>
            <person name="Larsson K.H."/>
            <person name="Matsuura K."/>
            <person name="Barry K."/>
            <person name="Labutti K."/>
            <person name="Kuo R."/>
            <person name="Ohm R.A."/>
            <person name="Bhattacharya S.S."/>
            <person name="Shirouzu T."/>
            <person name="Yoshinaga Y."/>
            <person name="Martin F.M."/>
            <person name="Grigoriev I.V."/>
            <person name="Hibbett D.S."/>
        </authorList>
    </citation>
    <scope>NUCLEOTIDE SEQUENCE [LARGE SCALE GENOMIC DNA]</scope>
    <source>
        <strain evidence="8 9">CBS 109695</strain>
    </source>
</reference>
<dbReference type="Pfam" id="PF06624">
    <property type="entry name" value="RAMP4"/>
    <property type="match status" value="1"/>
</dbReference>
<keyword evidence="9" id="KW-1185">Reference proteome</keyword>
<comment type="subcellular location">
    <subcellularLocation>
        <location evidence="6">Membrane</location>
        <topology evidence="6">Single-pass membrane protein</topology>
    </subcellularLocation>
    <subcellularLocation>
        <location evidence="6">Endoplasmic reticulum membrane</location>
        <topology evidence="6">Single-pass membrane protein</topology>
    </subcellularLocation>
</comment>
<keyword evidence="5 6" id="KW-0472">Membrane</keyword>
<keyword evidence="3 6" id="KW-0256">Endoplasmic reticulum</keyword>
<gene>
    <name evidence="8" type="ORF">FIBSPDRAFT_947326</name>
</gene>
<evidence type="ECO:0000256" key="3">
    <source>
        <dbReference type="ARBA" id="ARBA00022824"/>
    </source>
</evidence>
<keyword evidence="4 6" id="KW-1133">Transmembrane helix</keyword>
<evidence type="ECO:0000256" key="5">
    <source>
        <dbReference type="ARBA" id="ARBA00023136"/>
    </source>
</evidence>
<evidence type="ECO:0000313" key="9">
    <source>
        <dbReference type="Proteomes" id="UP000076532"/>
    </source>
</evidence>
<sequence>MKKKNAKFAADARAGKKPTKLSRQERLAKRSPINIWALGAVIFVVCGGVIFELVRTMFL</sequence>
<name>A0A166S1S9_9AGAM</name>
<evidence type="ECO:0000256" key="2">
    <source>
        <dbReference type="ARBA" id="ARBA00022692"/>
    </source>
</evidence>
<evidence type="ECO:0000256" key="1">
    <source>
        <dbReference type="ARBA" id="ARBA00005500"/>
    </source>
</evidence>
<evidence type="ECO:0000256" key="6">
    <source>
        <dbReference type="RuleBase" id="RU364120"/>
    </source>
</evidence>
<dbReference type="EMBL" id="KV417501">
    <property type="protein sequence ID" value="KZP28927.1"/>
    <property type="molecule type" value="Genomic_DNA"/>
</dbReference>
<comment type="similarity">
    <text evidence="1 6">Belongs to the RAMP4 family.</text>
</comment>
<organism evidence="8 9">
    <name type="scientific">Athelia psychrophila</name>
    <dbReference type="NCBI Taxonomy" id="1759441"/>
    <lineage>
        <taxon>Eukaryota</taxon>
        <taxon>Fungi</taxon>
        <taxon>Dikarya</taxon>
        <taxon>Basidiomycota</taxon>
        <taxon>Agaricomycotina</taxon>
        <taxon>Agaricomycetes</taxon>
        <taxon>Agaricomycetidae</taxon>
        <taxon>Atheliales</taxon>
        <taxon>Atheliaceae</taxon>
        <taxon>Athelia</taxon>
    </lineage>
</organism>
<comment type="function">
    <text evidence="6">Interacts with target proteins during translocation into the lumen of the endoplasmic reticulum. Protects unfolded target proteins against degradation and facilitate correct glycosylation.</text>
</comment>
<evidence type="ECO:0000256" key="7">
    <source>
        <dbReference type="SAM" id="MobiDB-lite"/>
    </source>
</evidence>
<dbReference type="GO" id="GO:0005789">
    <property type="term" value="C:endoplasmic reticulum membrane"/>
    <property type="evidence" value="ECO:0007669"/>
    <property type="project" value="UniProtKB-SubCell"/>
</dbReference>
<evidence type="ECO:0000256" key="4">
    <source>
        <dbReference type="ARBA" id="ARBA00022989"/>
    </source>
</evidence>
<accession>A0A166S1S9</accession>
<dbReference type="Proteomes" id="UP000076532">
    <property type="component" value="Unassembled WGS sequence"/>
</dbReference>
<keyword evidence="2 6" id="KW-0812">Transmembrane</keyword>
<proteinExistence type="inferred from homology"/>
<feature type="transmembrane region" description="Helical" evidence="6">
    <location>
        <begin position="33"/>
        <end position="54"/>
    </location>
</feature>
<evidence type="ECO:0000313" key="8">
    <source>
        <dbReference type="EMBL" id="KZP28927.1"/>
    </source>
</evidence>
<feature type="region of interest" description="Disordered" evidence="7">
    <location>
        <begin position="1"/>
        <end position="25"/>
    </location>
</feature>
<dbReference type="OrthoDB" id="16679at2759"/>